<protein>
    <submittedName>
        <fullName evidence="2">Uncharacterized protein</fullName>
    </submittedName>
</protein>
<evidence type="ECO:0000256" key="1">
    <source>
        <dbReference type="SAM" id="Phobius"/>
    </source>
</evidence>
<proteinExistence type="predicted"/>
<sequence>MTENIESIRPHAVAVGGIFSAVVNAVKHPLIGLLLLPLAVVFPNIAANLYYTEFSKQNYATLKKFREIFSIRIFLITQLVYFSFLYVLYKCISSKAELYLEIYKEKALNNQVLQIATPEQIEYARNISYLFGISAICIFVLTVLIATFSFICTAKHIDPLNNISKLKLTLEAFMKNFHLYILIFVLFYVLAMIIENRFAYYKIMYLESVILKKDGAFDPVYVYLFIRIYILYILYYILNLLSLRSVSGKDAENNLNK</sequence>
<dbReference type="OrthoDB" id="7060361at2"/>
<keyword evidence="3" id="KW-1185">Reference proteome</keyword>
<dbReference type="RefSeq" id="WP_074840225.1">
    <property type="nucleotide sequence ID" value="NZ_CP047056.1"/>
</dbReference>
<evidence type="ECO:0000313" key="2">
    <source>
        <dbReference type="EMBL" id="SFK02281.1"/>
    </source>
</evidence>
<keyword evidence="1" id="KW-0812">Transmembrane</keyword>
<dbReference type="AlphaFoldDB" id="A0A662Z9R7"/>
<feature type="transmembrane region" description="Helical" evidence="1">
    <location>
        <begin position="30"/>
        <end position="51"/>
    </location>
</feature>
<organism evidence="2 3">
    <name type="scientific">Succinivibrio dextrinosolvens</name>
    <dbReference type="NCBI Taxonomy" id="83771"/>
    <lineage>
        <taxon>Bacteria</taxon>
        <taxon>Pseudomonadati</taxon>
        <taxon>Pseudomonadota</taxon>
        <taxon>Gammaproteobacteria</taxon>
        <taxon>Aeromonadales</taxon>
        <taxon>Succinivibrionaceae</taxon>
        <taxon>Succinivibrio</taxon>
    </lineage>
</organism>
<feature type="transmembrane region" description="Helical" evidence="1">
    <location>
        <begin position="129"/>
        <end position="157"/>
    </location>
</feature>
<keyword evidence="1" id="KW-0472">Membrane</keyword>
<name>A0A662Z9R7_9GAMM</name>
<dbReference type="Proteomes" id="UP000243374">
    <property type="component" value="Unassembled WGS sequence"/>
</dbReference>
<feature type="transmembrane region" description="Helical" evidence="1">
    <location>
        <begin position="220"/>
        <end position="238"/>
    </location>
</feature>
<dbReference type="EMBL" id="FOSF01000015">
    <property type="protein sequence ID" value="SFK02281.1"/>
    <property type="molecule type" value="Genomic_DNA"/>
</dbReference>
<reference evidence="2 3" key="1">
    <citation type="submission" date="2016-10" db="EMBL/GenBank/DDBJ databases">
        <authorList>
            <person name="Varghese N."/>
            <person name="Submissions S."/>
        </authorList>
    </citation>
    <scope>NUCLEOTIDE SEQUENCE [LARGE SCALE GENOMIC DNA]</scope>
    <source>
        <strain evidence="2 3">22B</strain>
    </source>
</reference>
<gene>
    <name evidence="2" type="ORF">SAMN04487865_101527</name>
</gene>
<feature type="transmembrane region" description="Helical" evidence="1">
    <location>
        <begin position="177"/>
        <end position="200"/>
    </location>
</feature>
<feature type="transmembrane region" description="Helical" evidence="1">
    <location>
        <begin position="71"/>
        <end position="89"/>
    </location>
</feature>
<keyword evidence="1" id="KW-1133">Transmembrane helix</keyword>
<evidence type="ECO:0000313" key="3">
    <source>
        <dbReference type="Proteomes" id="UP000243374"/>
    </source>
</evidence>
<accession>A0A662Z9R7</accession>